<dbReference type="EMBL" id="AEVO01000019">
    <property type="protein sequence ID" value="EFY07725.1"/>
    <property type="molecule type" value="Genomic_DNA"/>
</dbReference>
<protein>
    <submittedName>
        <fullName evidence="1">Uncharacterized protein</fullName>
    </submittedName>
</protein>
<name>E8LID6_SUCHY</name>
<accession>E8LID6</accession>
<keyword evidence="2" id="KW-1185">Reference proteome</keyword>
<evidence type="ECO:0000313" key="1">
    <source>
        <dbReference type="EMBL" id="EFY07725.1"/>
    </source>
</evidence>
<reference evidence="1 2" key="1">
    <citation type="submission" date="2011-01" db="EMBL/GenBank/DDBJ databases">
        <authorList>
            <person name="Weinstock G."/>
            <person name="Sodergren E."/>
            <person name="Clifton S."/>
            <person name="Fulton L."/>
            <person name="Fulton B."/>
            <person name="Courtney L."/>
            <person name="Fronick C."/>
            <person name="Harrison M."/>
            <person name="Strong C."/>
            <person name="Farmer C."/>
            <person name="Delahaunty K."/>
            <person name="Markovic C."/>
            <person name="Hall O."/>
            <person name="Minx P."/>
            <person name="Tomlinson C."/>
            <person name="Mitreva M."/>
            <person name="Hou S."/>
            <person name="Chen J."/>
            <person name="Wollam A."/>
            <person name="Pepin K.H."/>
            <person name="Johnson M."/>
            <person name="Bhonagiri V."/>
            <person name="Zhang X."/>
            <person name="Suruliraj S."/>
            <person name="Warren W."/>
            <person name="Chinwalla A."/>
            <person name="Mardis E.R."/>
            <person name="Wilson R.K."/>
        </authorList>
    </citation>
    <scope>NUCLEOTIDE SEQUENCE [LARGE SCALE GENOMIC DNA]</scope>
    <source>
        <strain evidence="2">DSM 22608 / JCM 16073 / KCTC 15190 / YIT 12066</strain>
    </source>
</reference>
<gene>
    <name evidence="1" type="ORF">HMPREF9444_00453</name>
</gene>
<proteinExistence type="predicted"/>
<comment type="caution">
    <text evidence="1">The sequence shown here is derived from an EMBL/GenBank/DDBJ whole genome shotgun (WGS) entry which is preliminary data.</text>
</comment>
<dbReference type="AlphaFoldDB" id="E8LID6"/>
<dbReference type="Proteomes" id="UP000018458">
    <property type="component" value="Unassembled WGS sequence"/>
</dbReference>
<evidence type="ECO:0000313" key="2">
    <source>
        <dbReference type="Proteomes" id="UP000018458"/>
    </source>
</evidence>
<dbReference type="HOGENOM" id="CLU_1824323_0_0_6"/>
<dbReference type="RefSeq" id="WP_009142674.1">
    <property type="nucleotide sequence ID" value="NZ_GL830957.1"/>
</dbReference>
<organism evidence="1 2">
    <name type="scientific">Succinatimonas hippei (strain DSM 22608 / JCM 16073 / KCTC 15190 / YIT 12066)</name>
    <dbReference type="NCBI Taxonomy" id="762983"/>
    <lineage>
        <taxon>Bacteria</taxon>
        <taxon>Pseudomonadati</taxon>
        <taxon>Pseudomonadota</taxon>
        <taxon>Gammaproteobacteria</taxon>
        <taxon>Aeromonadales</taxon>
        <taxon>Succinivibrionaceae</taxon>
        <taxon>Succinatimonas</taxon>
    </lineage>
</organism>
<sequence length="141" mass="16483">MKDKHKYSLSNTEAYAKSLMGIENFYDEFIDTIFNIINSEGGKAYLFKNKEIAVNGDRVELKYAQKEGLDQNKTVDLIFLLDNNELVLVEDKFKLNLKTEKDYLKSDLRGKINYSKAFFNLDDLKIKNHNKLYVLINNDKL</sequence>